<sequence length="445" mass="46965">MAHHSQHTQSSHSLPSRRSALALGGGLVAAAGLTACSGGGTASSTSATPLAPTSSAGGSIRILDDNTNKIFGSGVVARFEKDTGIKVEKYEQANFNDLHDRLATLFSAQDSSYDVVMTWAAWSAEFGRAGWLQPLSQSAVPAGVLPAALDAVSYGGTVYGLPKFASAQTMFWNKDLFEKAGLAPDTAPATWDDFVSAAKELTGGGVYGYAADLGNTDGAYQNFLRVLLLNGGTMYDSANKPVFNSDKGVDALDRLVKLLRTDKVMSPSSLQITNSSDLNTLFANGKAAIVFNWPAQYPVAVAKGALGKAAVGSGILPGIAVRSASIDGSEGFAINNYSKNKAAALKWLQYVTTAAVQKQMVQEEGWFPVTSSLLQDKTVTSELPIVSTYLQESRYQIKRFGAPWYSDVVQQLSTGITKAMLGQTTPKKALDAAADQASTIIAKYK</sequence>
<dbReference type="RefSeq" id="WP_202233556.1">
    <property type="nucleotide sequence ID" value="NZ_AP018365.1"/>
</dbReference>
<dbReference type="EMBL" id="AP018365">
    <property type="protein sequence ID" value="BBA97240.1"/>
    <property type="molecule type" value="Genomic_DNA"/>
</dbReference>
<protein>
    <submittedName>
        <fullName evidence="1">Putative ABC transporter solute-binding protein</fullName>
    </submittedName>
</protein>
<dbReference type="Proteomes" id="UP000595703">
    <property type="component" value="Chromosome"/>
</dbReference>
<name>A0A7U3UR89_9ACTN</name>
<dbReference type="PROSITE" id="PS51318">
    <property type="entry name" value="TAT"/>
    <property type="match status" value="1"/>
</dbReference>
<dbReference type="SUPFAM" id="SSF53850">
    <property type="entry name" value="Periplasmic binding protein-like II"/>
    <property type="match status" value="1"/>
</dbReference>
<keyword evidence="2" id="KW-1185">Reference proteome</keyword>
<dbReference type="AlphaFoldDB" id="A0A7U3UR89"/>
<dbReference type="InterPro" id="IPR050490">
    <property type="entry name" value="Bact_solute-bd_prot1"/>
</dbReference>
<dbReference type="InterPro" id="IPR006311">
    <property type="entry name" value="TAT_signal"/>
</dbReference>
<reference evidence="1 2" key="4">
    <citation type="journal article" date="2020" name="Sci. Rep.">
        <title>beta-carboline chemical signals induce reveromycin production through a LuxR family regulator in Streptomyces sp. SN-593.</title>
        <authorList>
            <person name="Panthee S."/>
            <person name="Kito N."/>
            <person name="Hayashi T."/>
            <person name="Shimizu T."/>
            <person name="Ishikawa J."/>
            <person name="Hamamoto H."/>
            <person name="Osada H."/>
            <person name="Takahashi S."/>
        </authorList>
    </citation>
    <scope>NUCLEOTIDE SEQUENCE [LARGE SCALE GENOMIC DNA]</scope>
    <source>
        <strain evidence="1 2">SN-593</strain>
    </source>
</reference>
<dbReference type="InterPro" id="IPR006059">
    <property type="entry name" value="SBP"/>
</dbReference>
<proteinExistence type="predicted"/>
<reference evidence="1 2" key="2">
    <citation type="journal article" date="2011" name="J. Antibiot.">
        <title>Furaquinocins I and J: novel polyketide isoprenoid hybrid compounds from Streptomyces reveromyceticus SN-593.</title>
        <authorList>
            <person name="Panthee S."/>
            <person name="Takahashi S."/>
            <person name="Takagi H."/>
            <person name="Nogawa T."/>
            <person name="Oowada E."/>
            <person name="Uramoto M."/>
            <person name="Osada H."/>
        </authorList>
    </citation>
    <scope>NUCLEOTIDE SEQUENCE [LARGE SCALE GENOMIC DNA]</scope>
    <source>
        <strain evidence="1 2">SN-593</strain>
    </source>
</reference>
<dbReference type="PANTHER" id="PTHR43649">
    <property type="entry name" value="ARABINOSE-BINDING PROTEIN-RELATED"/>
    <property type="match status" value="1"/>
</dbReference>
<dbReference type="Gene3D" id="3.40.190.10">
    <property type="entry name" value="Periplasmic binding protein-like II"/>
    <property type="match status" value="2"/>
</dbReference>
<evidence type="ECO:0000313" key="1">
    <source>
        <dbReference type="EMBL" id="BBA97240.1"/>
    </source>
</evidence>
<gene>
    <name evidence="1" type="ORF">RVR_2892</name>
</gene>
<dbReference type="Pfam" id="PF01547">
    <property type="entry name" value="SBP_bac_1"/>
    <property type="match status" value="1"/>
</dbReference>
<evidence type="ECO:0000313" key="2">
    <source>
        <dbReference type="Proteomes" id="UP000595703"/>
    </source>
</evidence>
<organism evidence="1 2">
    <name type="scientific">Actinacidiphila reveromycinica</name>
    <dbReference type="NCBI Taxonomy" id="659352"/>
    <lineage>
        <taxon>Bacteria</taxon>
        <taxon>Bacillati</taxon>
        <taxon>Actinomycetota</taxon>
        <taxon>Actinomycetes</taxon>
        <taxon>Kitasatosporales</taxon>
        <taxon>Streptomycetaceae</taxon>
        <taxon>Actinacidiphila</taxon>
    </lineage>
</organism>
<accession>A0A7U3UR89</accession>
<reference evidence="1 2" key="1">
    <citation type="journal article" date="2010" name="J. Bacteriol.">
        <title>Biochemical characterization of a novel indole prenyltransferase from Streptomyces sp. SN-593.</title>
        <authorList>
            <person name="Takahashi S."/>
            <person name="Takagi H."/>
            <person name="Toyoda A."/>
            <person name="Uramoto M."/>
            <person name="Nogawa T."/>
            <person name="Ueki M."/>
            <person name="Sakaki Y."/>
            <person name="Osada H."/>
        </authorList>
    </citation>
    <scope>NUCLEOTIDE SEQUENCE [LARGE SCALE GENOMIC DNA]</scope>
    <source>
        <strain evidence="1 2">SN-593</strain>
    </source>
</reference>
<reference evidence="1 2" key="3">
    <citation type="journal article" date="2011" name="Nat. Chem. Biol.">
        <title>Reveromycin A biosynthesis uses RevG and RevJ for stereospecific spiroacetal formation.</title>
        <authorList>
            <person name="Takahashi S."/>
            <person name="Toyoda A."/>
            <person name="Sekiyama Y."/>
            <person name="Takagi H."/>
            <person name="Nogawa T."/>
            <person name="Uramoto M."/>
            <person name="Suzuki R."/>
            <person name="Koshino H."/>
            <person name="Kumano T."/>
            <person name="Panthee S."/>
            <person name="Dairi T."/>
            <person name="Ishikawa J."/>
            <person name="Ikeda H."/>
            <person name="Sakaki Y."/>
            <person name="Osada H."/>
        </authorList>
    </citation>
    <scope>NUCLEOTIDE SEQUENCE [LARGE SCALE GENOMIC DNA]</scope>
    <source>
        <strain evidence="1 2">SN-593</strain>
    </source>
</reference>
<dbReference type="PANTHER" id="PTHR43649:SF12">
    <property type="entry name" value="DIACETYLCHITOBIOSE BINDING PROTEIN DASA"/>
    <property type="match status" value="1"/>
</dbReference>
<dbReference type="KEGG" id="arev:RVR_2892"/>